<reference evidence="1 2" key="1">
    <citation type="journal article" date="2024" name="BMC Genomics">
        <title>De novo assembly and annotation of Popillia japonica's genome with initial clues to its potential as an invasive pest.</title>
        <authorList>
            <person name="Cucini C."/>
            <person name="Boschi S."/>
            <person name="Funari R."/>
            <person name="Cardaioli E."/>
            <person name="Iannotti N."/>
            <person name="Marturano G."/>
            <person name="Paoli F."/>
            <person name="Bruttini M."/>
            <person name="Carapelli A."/>
            <person name="Frati F."/>
            <person name="Nardi F."/>
        </authorList>
    </citation>
    <scope>NUCLEOTIDE SEQUENCE [LARGE SCALE GENOMIC DNA]</scope>
    <source>
        <strain evidence="1">DMR45628</strain>
    </source>
</reference>
<name>A0AAW1IX19_POPJA</name>
<dbReference type="Proteomes" id="UP001458880">
    <property type="component" value="Unassembled WGS sequence"/>
</dbReference>
<organism evidence="1 2">
    <name type="scientific">Popillia japonica</name>
    <name type="common">Japanese beetle</name>
    <dbReference type="NCBI Taxonomy" id="7064"/>
    <lineage>
        <taxon>Eukaryota</taxon>
        <taxon>Metazoa</taxon>
        <taxon>Ecdysozoa</taxon>
        <taxon>Arthropoda</taxon>
        <taxon>Hexapoda</taxon>
        <taxon>Insecta</taxon>
        <taxon>Pterygota</taxon>
        <taxon>Neoptera</taxon>
        <taxon>Endopterygota</taxon>
        <taxon>Coleoptera</taxon>
        <taxon>Polyphaga</taxon>
        <taxon>Scarabaeiformia</taxon>
        <taxon>Scarabaeidae</taxon>
        <taxon>Rutelinae</taxon>
        <taxon>Popillia</taxon>
    </lineage>
</organism>
<evidence type="ECO:0000313" key="1">
    <source>
        <dbReference type="EMBL" id="KAK9694739.1"/>
    </source>
</evidence>
<keyword evidence="2" id="KW-1185">Reference proteome</keyword>
<proteinExistence type="predicted"/>
<dbReference type="EMBL" id="JASPKY010000503">
    <property type="protein sequence ID" value="KAK9694739.1"/>
    <property type="molecule type" value="Genomic_DNA"/>
</dbReference>
<gene>
    <name evidence="1" type="ORF">QE152_g33318</name>
</gene>
<comment type="caution">
    <text evidence="1">The sequence shown here is derived from an EMBL/GenBank/DDBJ whole genome shotgun (WGS) entry which is preliminary data.</text>
</comment>
<accession>A0AAW1IX19</accession>
<dbReference type="AlphaFoldDB" id="A0AAW1IX19"/>
<sequence>MPRPHVHPTPLPTCKGLFRRKTGIDPVDGTVFGGQVYLNNEGGKSFAGIQGINTTTPHKDFVTRAPTKLEHKEAVDHT</sequence>
<evidence type="ECO:0000313" key="2">
    <source>
        <dbReference type="Proteomes" id="UP001458880"/>
    </source>
</evidence>
<protein>
    <submittedName>
        <fullName evidence="1">Uncharacterized protein</fullName>
    </submittedName>
</protein>